<dbReference type="PANTHER" id="PTHR43317">
    <property type="entry name" value="THERMOSPERMINE SYNTHASE ACAULIS5"/>
    <property type="match status" value="1"/>
</dbReference>
<accession>A0A1I4UNY4</accession>
<dbReference type="Pfam" id="PF01564">
    <property type="entry name" value="Spermine_synth"/>
    <property type="match status" value="1"/>
</dbReference>
<dbReference type="SUPFAM" id="SSF53335">
    <property type="entry name" value="S-adenosyl-L-methionine-dependent methyltransferases"/>
    <property type="match status" value="1"/>
</dbReference>
<evidence type="ECO:0000313" key="2">
    <source>
        <dbReference type="EMBL" id="PKR88325.1"/>
    </source>
</evidence>
<evidence type="ECO:0000256" key="1">
    <source>
        <dbReference type="ARBA" id="ARBA00023115"/>
    </source>
</evidence>
<dbReference type="Gene3D" id="3.40.50.150">
    <property type="entry name" value="Vaccinia Virus protein VP39"/>
    <property type="match status" value="1"/>
</dbReference>
<name>A0A1I4UNY4_9HYPH</name>
<dbReference type="EMBL" id="PJNW01000012">
    <property type="protein sequence ID" value="PKR88325.1"/>
    <property type="molecule type" value="Genomic_DNA"/>
</dbReference>
<organism evidence="2 3">
    <name type="scientific">Pleomorphomonas diazotrophica</name>
    <dbReference type="NCBI Taxonomy" id="1166257"/>
    <lineage>
        <taxon>Bacteria</taxon>
        <taxon>Pseudomonadati</taxon>
        <taxon>Pseudomonadota</taxon>
        <taxon>Alphaproteobacteria</taxon>
        <taxon>Hyphomicrobiales</taxon>
        <taxon>Pleomorphomonadaceae</taxon>
        <taxon>Pleomorphomonas</taxon>
    </lineage>
</organism>
<dbReference type="RefSeq" id="WP_101290168.1">
    <property type="nucleotide sequence ID" value="NZ_FOUQ01000008.1"/>
</dbReference>
<dbReference type="OrthoDB" id="9793351at2"/>
<keyword evidence="3" id="KW-1185">Reference proteome</keyword>
<dbReference type="GO" id="GO:0006596">
    <property type="term" value="P:polyamine biosynthetic process"/>
    <property type="evidence" value="ECO:0007669"/>
    <property type="project" value="UniProtKB-KW"/>
</dbReference>
<reference evidence="2 3" key="1">
    <citation type="submission" date="2017-12" db="EMBL/GenBank/DDBJ databases">
        <title>Anaerobic carbon monoxide metabolism by Pleomorphomonas carboxyditropha sp. nov., a new mesophilic hydrogenogenic carboxidotroph.</title>
        <authorList>
            <person name="Esquivel-Elizondo S."/>
            <person name="Krajmalnik-Brown R."/>
        </authorList>
    </citation>
    <scope>NUCLEOTIDE SEQUENCE [LARGE SCALE GENOMIC DNA]</scope>
    <source>
        <strain evidence="2 3">R5-392</strain>
    </source>
</reference>
<sequence>MLPWVRLGAVKTDDGVELKLMQRGSEFSIMLGANELMNSRLSGSEEALANLAAAELAGRPGIRMLIGGLGMGFTLRAALNALDATARITVAELMPAVIDWARGPMAEVFGTSLDDPRVALYRGDVGELIRAGAQRWDAILLDVDNGPEGLTRESNDALYSAEGLGAAFRALTPGGVFSVWSSTPNPAFTRRLRKAGFTVAEVPTRAGRKRGARHMIWVGVRG</sequence>
<proteinExistence type="predicted"/>
<dbReference type="InterPro" id="IPR029063">
    <property type="entry name" value="SAM-dependent_MTases_sf"/>
</dbReference>
<dbReference type="AlphaFoldDB" id="A0A1I4UNY4"/>
<protein>
    <submittedName>
        <fullName evidence="2">Spermidine synthase</fullName>
    </submittedName>
</protein>
<dbReference type="Proteomes" id="UP000233491">
    <property type="component" value="Unassembled WGS sequence"/>
</dbReference>
<gene>
    <name evidence="2" type="ORF">CXZ10_14995</name>
</gene>
<evidence type="ECO:0000313" key="3">
    <source>
        <dbReference type="Proteomes" id="UP000233491"/>
    </source>
</evidence>
<keyword evidence="1" id="KW-0620">Polyamine biosynthesis</keyword>
<comment type="caution">
    <text evidence="2">The sequence shown here is derived from an EMBL/GenBank/DDBJ whole genome shotgun (WGS) entry which is preliminary data.</text>
</comment>
<dbReference type="PANTHER" id="PTHR43317:SF3">
    <property type="entry name" value="BLR2883 PROTEIN"/>
    <property type="match status" value="1"/>
</dbReference>